<keyword evidence="2" id="KW-1185">Reference proteome</keyword>
<evidence type="ECO:0000313" key="1">
    <source>
        <dbReference type="EMBL" id="MEW9310012.1"/>
    </source>
</evidence>
<evidence type="ECO:0008006" key="3">
    <source>
        <dbReference type="Google" id="ProtNLM"/>
    </source>
</evidence>
<reference evidence="1 2" key="1">
    <citation type="submission" date="2024-07" db="EMBL/GenBank/DDBJ databases">
        <title>Description of Labrys sedimenti sp. nov., isolated from a diclofenac-degrading enrichment culture.</title>
        <authorList>
            <person name="Tancsics A."/>
            <person name="Csepanyi A."/>
        </authorList>
    </citation>
    <scope>NUCLEOTIDE SEQUENCE [LARGE SCALE GENOMIC DNA]</scope>
    <source>
        <strain evidence="1 2">LMG 23578</strain>
    </source>
</reference>
<dbReference type="Proteomes" id="UP001555786">
    <property type="component" value="Unassembled WGS sequence"/>
</dbReference>
<protein>
    <recommendedName>
        <fullName evidence="3">DUF2171 domain-containing protein</fullName>
    </recommendedName>
</protein>
<dbReference type="EMBL" id="JBFNQD010000020">
    <property type="protein sequence ID" value="MEW9310012.1"/>
    <property type="molecule type" value="Genomic_DNA"/>
</dbReference>
<accession>A0ABV3PWF7</accession>
<sequence>MVNIGDVVRVKSDAASSLSEMFSAETTYEVIALHFGPANDPEGNVDLRRPDGKIEPWFPASRLERVSERHRGQQQH</sequence>
<name>A0ABV3PWF7_9HYPH</name>
<gene>
    <name evidence="1" type="ORF">ABXS05_31025</name>
</gene>
<organism evidence="1 2">
    <name type="scientific">Labrys neptuniae</name>
    <dbReference type="NCBI Taxonomy" id="376174"/>
    <lineage>
        <taxon>Bacteria</taxon>
        <taxon>Pseudomonadati</taxon>
        <taxon>Pseudomonadota</taxon>
        <taxon>Alphaproteobacteria</taxon>
        <taxon>Hyphomicrobiales</taxon>
        <taxon>Xanthobacteraceae</taxon>
        <taxon>Labrys</taxon>
    </lineage>
</organism>
<evidence type="ECO:0000313" key="2">
    <source>
        <dbReference type="Proteomes" id="UP001555786"/>
    </source>
</evidence>
<comment type="caution">
    <text evidence="1">The sequence shown here is derived from an EMBL/GenBank/DDBJ whole genome shotgun (WGS) entry which is preliminary data.</text>
</comment>
<dbReference type="RefSeq" id="WP_367626578.1">
    <property type="nucleotide sequence ID" value="NZ_JBFNQD010000020.1"/>
</dbReference>
<proteinExistence type="predicted"/>